<keyword evidence="3" id="KW-1185">Reference proteome</keyword>
<organism evidence="2 3">
    <name type="scientific">Takifugu flavidus</name>
    <name type="common">sansaifugu</name>
    <dbReference type="NCBI Taxonomy" id="433684"/>
    <lineage>
        <taxon>Eukaryota</taxon>
        <taxon>Metazoa</taxon>
        <taxon>Chordata</taxon>
        <taxon>Craniata</taxon>
        <taxon>Vertebrata</taxon>
        <taxon>Euteleostomi</taxon>
        <taxon>Actinopterygii</taxon>
        <taxon>Neopterygii</taxon>
        <taxon>Teleostei</taxon>
        <taxon>Neoteleostei</taxon>
        <taxon>Acanthomorphata</taxon>
        <taxon>Eupercaria</taxon>
        <taxon>Tetraodontiformes</taxon>
        <taxon>Tetradontoidea</taxon>
        <taxon>Tetraodontidae</taxon>
        <taxon>Takifugu</taxon>
    </lineage>
</organism>
<proteinExistence type="predicted"/>
<name>A0A5C6PEL0_9TELE</name>
<feature type="compositionally biased region" description="Polar residues" evidence="1">
    <location>
        <begin position="1"/>
        <end position="11"/>
    </location>
</feature>
<evidence type="ECO:0000313" key="3">
    <source>
        <dbReference type="Proteomes" id="UP000324091"/>
    </source>
</evidence>
<comment type="caution">
    <text evidence="2">The sequence shown here is derived from an EMBL/GenBank/DDBJ whole genome shotgun (WGS) entry which is preliminary data.</text>
</comment>
<dbReference type="Proteomes" id="UP000324091">
    <property type="component" value="Chromosome 11"/>
</dbReference>
<protein>
    <submittedName>
        <fullName evidence="2">Uncharacterized protein</fullName>
    </submittedName>
</protein>
<feature type="compositionally biased region" description="Polar residues" evidence="1">
    <location>
        <begin position="33"/>
        <end position="42"/>
    </location>
</feature>
<feature type="region of interest" description="Disordered" evidence="1">
    <location>
        <begin position="1"/>
        <end position="42"/>
    </location>
</feature>
<evidence type="ECO:0000256" key="1">
    <source>
        <dbReference type="SAM" id="MobiDB-lite"/>
    </source>
</evidence>
<dbReference type="AlphaFoldDB" id="A0A5C6PEL0"/>
<gene>
    <name evidence="2" type="ORF">D4764_11G0000840</name>
</gene>
<accession>A0A5C6PEL0</accession>
<dbReference type="EMBL" id="RHFK02000003">
    <property type="protein sequence ID" value="TWW77963.1"/>
    <property type="molecule type" value="Genomic_DNA"/>
</dbReference>
<evidence type="ECO:0000313" key="2">
    <source>
        <dbReference type="EMBL" id="TWW77963.1"/>
    </source>
</evidence>
<reference evidence="2 3" key="1">
    <citation type="submission" date="2019-04" db="EMBL/GenBank/DDBJ databases">
        <title>Chromosome genome assembly for Takifugu flavidus.</title>
        <authorList>
            <person name="Xiao S."/>
        </authorList>
    </citation>
    <scope>NUCLEOTIDE SEQUENCE [LARGE SCALE GENOMIC DNA]</scope>
    <source>
        <strain evidence="2">HTHZ2018</strain>
        <tissue evidence="2">Muscle</tissue>
    </source>
</reference>
<sequence>MGTQEGRNVYSSRRPAGAEPGTSMAHSHHIQSGFFNVPSNST</sequence>